<sequence length="277" mass="31289">MRKLLLIIGVLLLFLLLTILTQVGGIAYLLSLLAARYINKLSIPGLYKKGLAFAGFLLLYAVISFGIVPLIARSLGRVPLPVRLTRNVQPGHAYTWLLNRHYGTPALKETLFQVAEEMNQAFPGTTLVYLDGNFPFFDGFPLVPHLSHNDGKKLDLSFYYLDKQTGKPGNISPAPLGYGFCEEPRKGEINTAAACAAKGAWQYSFMQKIVPDYYHKQWTFDSIRTKALVQQFANNRAVEKIFLEPHLKARLHLTENKIRFHGCQAVRHDDHVHIQVR</sequence>
<proteinExistence type="predicted"/>
<feature type="transmembrane region" description="Helical" evidence="1">
    <location>
        <begin position="51"/>
        <end position="72"/>
    </location>
</feature>
<dbReference type="Gene3D" id="3.30.1380.10">
    <property type="match status" value="1"/>
</dbReference>
<gene>
    <name evidence="2" type="ORF">P0Y53_02410</name>
</gene>
<keyword evidence="1" id="KW-0812">Transmembrane</keyword>
<accession>A0AAJ5WQJ7</accession>
<dbReference type="Proteomes" id="UP001220610">
    <property type="component" value="Chromosome"/>
</dbReference>
<evidence type="ECO:0000313" key="2">
    <source>
        <dbReference type="EMBL" id="WEK36341.1"/>
    </source>
</evidence>
<organism evidence="2 3">
    <name type="scientific">Candidatus Pseudobacter hemicellulosilyticus</name>
    <dbReference type="NCBI Taxonomy" id="3121375"/>
    <lineage>
        <taxon>Bacteria</taxon>
        <taxon>Pseudomonadati</taxon>
        <taxon>Bacteroidota</taxon>
        <taxon>Chitinophagia</taxon>
        <taxon>Chitinophagales</taxon>
        <taxon>Chitinophagaceae</taxon>
        <taxon>Pseudobacter</taxon>
    </lineage>
</organism>
<protein>
    <submittedName>
        <fullName evidence="2">Uncharacterized protein</fullName>
    </submittedName>
</protein>
<name>A0AAJ5WQJ7_9BACT</name>
<evidence type="ECO:0000256" key="1">
    <source>
        <dbReference type="SAM" id="Phobius"/>
    </source>
</evidence>
<evidence type="ECO:0000313" key="3">
    <source>
        <dbReference type="Proteomes" id="UP001220610"/>
    </source>
</evidence>
<keyword evidence="1" id="KW-1133">Transmembrane helix</keyword>
<dbReference type="InterPro" id="IPR009045">
    <property type="entry name" value="Zn_M74/Hedgehog-like"/>
</dbReference>
<dbReference type="EMBL" id="CP119311">
    <property type="protein sequence ID" value="WEK36341.1"/>
    <property type="molecule type" value="Genomic_DNA"/>
</dbReference>
<keyword evidence="1" id="KW-0472">Membrane</keyword>
<dbReference type="AlphaFoldDB" id="A0AAJ5WQJ7"/>
<reference evidence="2" key="1">
    <citation type="submission" date="2023-03" db="EMBL/GenBank/DDBJ databases">
        <title>Andean soil-derived lignocellulolytic bacterial consortium as a source of novel taxa and putative plastic-active enzymes.</title>
        <authorList>
            <person name="Diaz-Garcia L."/>
            <person name="Chuvochina M."/>
            <person name="Feuerriegel G."/>
            <person name="Bunk B."/>
            <person name="Sproer C."/>
            <person name="Streit W.R."/>
            <person name="Rodriguez L.M."/>
            <person name="Overmann J."/>
            <person name="Jimenez D.J."/>
        </authorList>
    </citation>
    <scope>NUCLEOTIDE SEQUENCE</scope>
    <source>
        <strain evidence="2">MAG 7</strain>
    </source>
</reference>